<sequence length="138" mass="14972">MAHQVWEDTVEGRLHRVETSGDLSRTIVWTIDGERVAEKKTMDGKAELKGDPSTYDGTLQVRFSTLGAPRRATLLDADGLGELGVGGADLTPSPGRPRPSTTNGCSPTRRATPRSPPSVASPRWSSRSSSRRSSRAWR</sequence>
<evidence type="ECO:0000313" key="3">
    <source>
        <dbReference type="Proteomes" id="UP000244867"/>
    </source>
</evidence>
<organism evidence="2 3">
    <name type="scientific">Nocardioides currus</name>
    <dbReference type="NCBI Taxonomy" id="2133958"/>
    <lineage>
        <taxon>Bacteria</taxon>
        <taxon>Bacillati</taxon>
        <taxon>Actinomycetota</taxon>
        <taxon>Actinomycetes</taxon>
        <taxon>Propionibacteriales</taxon>
        <taxon>Nocardioidaceae</taxon>
        <taxon>Nocardioides</taxon>
    </lineage>
</organism>
<feature type="compositionally biased region" description="Low complexity" evidence="1">
    <location>
        <begin position="117"/>
        <end position="128"/>
    </location>
</feature>
<name>A0A2R7YU40_9ACTN</name>
<gene>
    <name evidence="2" type="ORF">C7S10_17630</name>
</gene>
<evidence type="ECO:0000256" key="1">
    <source>
        <dbReference type="SAM" id="MobiDB-lite"/>
    </source>
</evidence>
<dbReference type="Proteomes" id="UP000244867">
    <property type="component" value="Unassembled WGS sequence"/>
</dbReference>
<proteinExistence type="predicted"/>
<accession>A0A2R7YU40</accession>
<feature type="compositionally biased region" description="Basic residues" evidence="1">
    <location>
        <begin position="129"/>
        <end position="138"/>
    </location>
</feature>
<reference evidence="2 3" key="1">
    <citation type="submission" date="2018-03" db="EMBL/GenBank/DDBJ databases">
        <authorList>
            <person name="Keele B.F."/>
        </authorList>
    </citation>
    <scope>NUCLEOTIDE SEQUENCE [LARGE SCALE GENOMIC DNA]</scope>
    <source>
        <strain evidence="2 3">IB-3</strain>
    </source>
</reference>
<dbReference type="RefSeq" id="WP_108345743.1">
    <property type="nucleotide sequence ID" value="NZ_PYXZ01000008.1"/>
</dbReference>
<feature type="region of interest" description="Disordered" evidence="1">
    <location>
        <begin position="77"/>
        <end position="138"/>
    </location>
</feature>
<keyword evidence="3" id="KW-1185">Reference proteome</keyword>
<protein>
    <submittedName>
        <fullName evidence="2">Uncharacterized protein</fullName>
    </submittedName>
</protein>
<dbReference type="AlphaFoldDB" id="A0A2R7YU40"/>
<feature type="compositionally biased region" description="Low complexity" evidence="1">
    <location>
        <begin position="98"/>
        <end position="110"/>
    </location>
</feature>
<comment type="caution">
    <text evidence="2">The sequence shown here is derived from an EMBL/GenBank/DDBJ whole genome shotgun (WGS) entry which is preliminary data.</text>
</comment>
<dbReference type="OrthoDB" id="4870029at2"/>
<evidence type="ECO:0000313" key="2">
    <source>
        <dbReference type="EMBL" id="PUA79878.1"/>
    </source>
</evidence>
<dbReference type="EMBL" id="PYXZ01000008">
    <property type="protein sequence ID" value="PUA79878.1"/>
    <property type="molecule type" value="Genomic_DNA"/>
</dbReference>